<keyword evidence="1" id="KW-0472">Membrane</keyword>
<feature type="transmembrane region" description="Helical" evidence="1">
    <location>
        <begin position="28"/>
        <end position="48"/>
    </location>
</feature>
<accession>A0ABY8BUK3</accession>
<evidence type="ECO:0000259" key="2">
    <source>
        <dbReference type="SMART" id="SM00858"/>
    </source>
</evidence>
<proteinExistence type="predicted"/>
<evidence type="ECO:0000313" key="3">
    <source>
        <dbReference type="EMBL" id="WEG07849.1"/>
    </source>
</evidence>
<name>A0ABY8BUK3_9MICO</name>
<evidence type="ECO:0000313" key="4">
    <source>
        <dbReference type="Proteomes" id="UP001214553"/>
    </source>
</evidence>
<dbReference type="InterPro" id="IPR013974">
    <property type="entry name" value="SAF"/>
</dbReference>
<gene>
    <name evidence="3" type="ORF">PU630_11410</name>
</gene>
<keyword evidence="1" id="KW-0812">Transmembrane</keyword>
<dbReference type="Proteomes" id="UP001214553">
    <property type="component" value="Chromosome"/>
</dbReference>
<keyword evidence="1" id="KW-1133">Transmembrane helix</keyword>
<dbReference type="EMBL" id="CP119108">
    <property type="protein sequence ID" value="WEG07849.1"/>
    <property type="molecule type" value="Genomic_DNA"/>
</dbReference>
<dbReference type="SMART" id="SM00858">
    <property type="entry name" value="SAF"/>
    <property type="match status" value="1"/>
</dbReference>
<organism evidence="3 4">
    <name type="scientific">Microbacterium horticulturae</name>
    <dbReference type="NCBI Taxonomy" id="3028316"/>
    <lineage>
        <taxon>Bacteria</taxon>
        <taxon>Bacillati</taxon>
        <taxon>Actinomycetota</taxon>
        <taxon>Actinomycetes</taxon>
        <taxon>Micrococcales</taxon>
        <taxon>Microbacteriaceae</taxon>
        <taxon>Microbacterium</taxon>
    </lineage>
</organism>
<reference evidence="3 4" key="1">
    <citation type="submission" date="2023-03" db="EMBL/GenBank/DDBJ databases">
        <title>Genome sequence of Microbacterium sp. KACC 23027.</title>
        <authorList>
            <person name="Kim S."/>
            <person name="Heo J."/>
            <person name="Kwon S.-W."/>
        </authorList>
    </citation>
    <scope>NUCLEOTIDE SEQUENCE [LARGE SCALE GENOMIC DNA]</scope>
    <source>
        <strain evidence="3 4">KACC 23027</strain>
    </source>
</reference>
<sequence length="217" mass="21618">MTAVEDRVAAPPIPTPVRPRRRGFWTDIRFFLGVGLIVASIAGVWAVVALSRQTAPVYAAAHTIVPGDAMTTADFTVVDVSLGRSGDAYLAPGATLDGLVATRTIGAGELVPIAAAAPAAQSETTTVVVHSSVTVPSGVVAGTAVDLWAAMPTEDGGYATPSVLVAAATVVSVTHDDSMIGGGADAVELVIPRADVAAALAAIAADAELSVVPAGGR</sequence>
<keyword evidence="4" id="KW-1185">Reference proteome</keyword>
<feature type="domain" description="SAF" evidence="2">
    <location>
        <begin position="55"/>
        <end position="117"/>
    </location>
</feature>
<evidence type="ECO:0000256" key="1">
    <source>
        <dbReference type="SAM" id="Phobius"/>
    </source>
</evidence>
<protein>
    <submittedName>
        <fullName evidence="3">SAF domain-containing protein</fullName>
    </submittedName>
</protein>
<dbReference type="RefSeq" id="WP_275277187.1">
    <property type="nucleotide sequence ID" value="NZ_CP119108.1"/>
</dbReference>
<dbReference type="Pfam" id="PF08666">
    <property type="entry name" value="SAF"/>
    <property type="match status" value="1"/>
</dbReference>
<dbReference type="CDD" id="cd11614">
    <property type="entry name" value="SAF_CpaB_FlgA_like"/>
    <property type="match status" value="1"/>
</dbReference>